<feature type="region of interest" description="Disordered" evidence="1">
    <location>
        <begin position="678"/>
        <end position="699"/>
    </location>
</feature>
<feature type="region of interest" description="Disordered" evidence="1">
    <location>
        <begin position="566"/>
        <end position="611"/>
    </location>
</feature>
<feature type="transmembrane region" description="Helical" evidence="2">
    <location>
        <begin position="139"/>
        <end position="161"/>
    </location>
</feature>
<feature type="transmembrane region" description="Helical" evidence="2">
    <location>
        <begin position="228"/>
        <end position="252"/>
    </location>
</feature>
<name>A0A1Q2CWF6_9ACTN</name>
<reference evidence="4 5" key="1">
    <citation type="journal article" date="2008" name="Int. J. Syst. Evol. Microbiol.">
        <title>Tessaracoccus flavescens sp. nov., isolated from marine sediment.</title>
        <authorList>
            <person name="Lee D.W."/>
            <person name="Lee S.D."/>
        </authorList>
    </citation>
    <scope>NUCLEOTIDE SEQUENCE [LARGE SCALE GENOMIC DNA]</scope>
    <source>
        <strain evidence="4 5">SST-39T</strain>
    </source>
</reference>
<dbReference type="InterPro" id="IPR002931">
    <property type="entry name" value="Transglutaminase-like"/>
</dbReference>
<dbReference type="Proteomes" id="UP000188235">
    <property type="component" value="Chromosome"/>
</dbReference>
<dbReference type="OrthoDB" id="3651060at2"/>
<dbReference type="PANTHER" id="PTHR42736:SF1">
    <property type="entry name" value="PROTEIN-GLUTAMINE GAMMA-GLUTAMYLTRANSFERASE"/>
    <property type="match status" value="1"/>
</dbReference>
<feature type="compositionally biased region" description="Basic and acidic residues" evidence="1">
    <location>
        <begin position="689"/>
        <end position="699"/>
    </location>
</feature>
<dbReference type="EMBL" id="CP019607">
    <property type="protein sequence ID" value="AQP50401.1"/>
    <property type="molecule type" value="Genomic_DNA"/>
</dbReference>
<evidence type="ECO:0000259" key="3">
    <source>
        <dbReference type="SMART" id="SM00460"/>
    </source>
</evidence>
<feature type="transmembrane region" description="Helical" evidence="2">
    <location>
        <begin position="168"/>
        <end position="185"/>
    </location>
</feature>
<evidence type="ECO:0000256" key="2">
    <source>
        <dbReference type="SAM" id="Phobius"/>
    </source>
</evidence>
<feature type="compositionally biased region" description="Pro residues" evidence="1">
    <location>
        <begin position="571"/>
        <end position="600"/>
    </location>
</feature>
<dbReference type="InterPro" id="IPR052901">
    <property type="entry name" value="Bact_TGase-like"/>
</dbReference>
<dbReference type="SMART" id="SM00460">
    <property type="entry name" value="TGc"/>
    <property type="match status" value="1"/>
</dbReference>
<dbReference type="STRING" id="399497.BW733_05715"/>
<dbReference type="KEGG" id="tfa:BW733_05715"/>
<dbReference type="SUPFAM" id="SSF54001">
    <property type="entry name" value="Cysteine proteinases"/>
    <property type="match status" value="1"/>
</dbReference>
<feature type="transmembrane region" description="Helical" evidence="2">
    <location>
        <begin position="86"/>
        <end position="108"/>
    </location>
</feature>
<organism evidence="4 5">
    <name type="scientific">Tessaracoccus flavescens</name>
    <dbReference type="NCBI Taxonomy" id="399497"/>
    <lineage>
        <taxon>Bacteria</taxon>
        <taxon>Bacillati</taxon>
        <taxon>Actinomycetota</taxon>
        <taxon>Actinomycetes</taxon>
        <taxon>Propionibacteriales</taxon>
        <taxon>Propionibacteriaceae</taxon>
        <taxon>Tessaracoccus</taxon>
    </lineage>
</organism>
<dbReference type="InterPro" id="IPR021878">
    <property type="entry name" value="TgpA_N"/>
</dbReference>
<dbReference type="Pfam" id="PF11992">
    <property type="entry name" value="TgpA_N"/>
    <property type="match status" value="1"/>
</dbReference>
<dbReference type="RefSeq" id="WP_077348698.1">
    <property type="nucleotide sequence ID" value="NZ_CP019607.1"/>
</dbReference>
<evidence type="ECO:0000256" key="1">
    <source>
        <dbReference type="SAM" id="MobiDB-lite"/>
    </source>
</evidence>
<dbReference type="Gene3D" id="3.10.620.30">
    <property type="match status" value="1"/>
</dbReference>
<feature type="transmembrane region" description="Helical" evidence="2">
    <location>
        <begin position="25"/>
        <end position="46"/>
    </location>
</feature>
<proteinExistence type="predicted"/>
<keyword evidence="2" id="KW-0472">Membrane</keyword>
<feature type="transmembrane region" description="Helical" evidence="2">
    <location>
        <begin position="191"/>
        <end position="208"/>
    </location>
</feature>
<feature type="transmembrane region" description="Helical" evidence="2">
    <location>
        <begin position="52"/>
        <end position="74"/>
    </location>
</feature>
<gene>
    <name evidence="4" type="ORF">BW733_05715</name>
</gene>
<evidence type="ECO:0000313" key="5">
    <source>
        <dbReference type="Proteomes" id="UP000188235"/>
    </source>
</evidence>
<keyword evidence="5" id="KW-1185">Reference proteome</keyword>
<evidence type="ECO:0000313" key="4">
    <source>
        <dbReference type="EMBL" id="AQP50401.1"/>
    </source>
</evidence>
<dbReference type="PANTHER" id="PTHR42736">
    <property type="entry name" value="PROTEIN-GLUTAMINE GAMMA-GLUTAMYLTRANSFERASE"/>
    <property type="match status" value="1"/>
</dbReference>
<sequence length="766" mass="82678">MTTGKRGVSTEHSSFADGSQRQRGIWLAVDVVALLALLGLVSLAFYPVYGTPWLFVTVLGFGAVGLGIAVLSALRRLSTIVTGGIALAAWFLFGGLLAMPSSTVAAVVPTPRTLFGLLVGPVTAWRDMLTLDPPIGETFNLLTVPGLVALLAGLLGGLISLRSRAPMLAWVPAAFGYLIGVIVGSQVAFQPVPVGVAFFLIVLLWTSYRRAVVRGSLATGTSSRLKPLRALLGVAVLAVAGALAVALVPVIAGAGDRDNLRAAMEPPIDLEQYASPLQAYRANITENREDTLLTVAGAQENEVLRVATLDKYDGLSYTVSSLDDKAVEATTFTRVGQWIADDTEGTDRSLSVTVEDYSGVWVPTLGRTTGVEFDGERRIALSENFYYNRSSGTGLDTARLERGDHYLLQARVPEQPSVEEIRAAEAGTFELPEMVNVPEEIAAKAKTWAGTQPTAGAAALAIEAELRKGYFSHGQLDQKEALSLPGHSERRLITLLTADSMVGDHEQYAVAMALMARSLDIPARVIYGYEVGASQTISGAQVGAWPELYLKDLGWVTFRPTPDEDRILPEVLPPQPPEQQPFVENPPPPPMRPEVPPPDDQLPIEQAASPDDEQQIDWARVGAVALLTGIPLLTIVAPIVLIIGLKLRRRARRRGDPVVANRIAGAWSELVDRARDVGRSPSASATRSEQAEGFKEDFPNLRDNSDPVGLAKEADWLVFAPGDPSEGRAKEYWTSAASVQRGMRRSTNWLRWLASYLSTKSFRRIR</sequence>
<feature type="transmembrane region" description="Helical" evidence="2">
    <location>
        <begin position="618"/>
        <end position="645"/>
    </location>
</feature>
<dbReference type="Pfam" id="PF01841">
    <property type="entry name" value="Transglut_core"/>
    <property type="match status" value="1"/>
</dbReference>
<keyword evidence="2" id="KW-0812">Transmembrane</keyword>
<dbReference type="AlphaFoldDB" id="A0A1Q2CWF6"/>
<keyword evidence="2" id="KW-1133">Transmembrane helix</keyword>
<feature type="domain" description="Transglutaminase-like" evidence="3">
    <location>
        <begin position="497"/>
        <end position="562"/>
    </location>
</feature>
<accession>A0A1Q2CWF6</accession>
<dbReference type="InterPro" id="IPR038765">
    <property type="entry name" value="Papain-like_cys_pep_sf"/>
</dbReference>
<protein>
    <recommendedName>
        <fullName evidence="3">Transglutaminase-like domain-containing protein</fullName>
    </recommendedName>
</protein>